<sequence>MARVSSESSAGSSMASTIKAYSVPLILLAAAIFYQLYVIPKSFPPSHYDVLGIKRYSAIEEVEGAYEKLSAKWNSADEVPHISDFIKIRYAYELLKNPLWKRNYDIFGIDEHLHVLEKVEEQYVGDSFSKVELPLLDATANDPKDFSLNAITSEDFQSILQNAEPSLFQMFSFGSKRCAQFLDVWKRIAALLDGVANTGAVELGDLQLAAYLAEKKPTGQPFFRKGLPSLVAFPPGCKTQVCLIRFEGELSVDAVTDWFATAILGLPRILYYSRDTLLPQLRSVTSMELGCDARGYSRAGANTTTWYCAILAGRRGPELDKMRETIRRVQNLLSNDSKTKKADQDESFSPAAGALISKRLTFAWLDGEAQKQLCFFWLHSDGSPETIYETCGPRRDLTDVPRLVIVRYKRNSTEDDMKVESKPKNMWDSLRGNDLDPASQLVARYNGSGEILQIIEWVSGIIRDGDSRDLPSFRTKTPELVPDDSEPILLRGAQKIISANTMKQRSHGIIREISDRLSDPRTGPFLLLGALMSFGTIWLRRSQQTQSSQSKKPNQPKKDEGRPEKRERRRTVSKRDPPPSMTDVEPKDAYQMPFSESDSE</sequence>
<dbReference type="PANTHER" id="PTHR44303:SF2">
    <property type="entry name" value="DNAJ HOMOLOG SUBFAMILY C MEMBER 16"/>
    <property type="match status" value="1"/>
</dbReference>
<feature type="region of interest" description="Disordered" evidence="1">
    <location>
        <begin position="542"/>
        <end position="600"/>
    </location>
</feature>
<dbReference type="InterPro" id="IPR052448">
    <property type="entry name" value="DnaJ_C16_autophagy_reg"/>
</dbReference>
<evidence type="ECO:0000256" key="1">
    <source>
        <dbReference type="SAM" id="MobiDB-lite"/>
    </source>
</evidence>
<evidence type="ECO:0000256" key="2">
    <source>
        <dbReference type="SAM" id="Phobius"/>
    </source>
</evidence>
<dbReference type="SUPFAM" id="SSF46565">
    <property type="entry name" value="Chaperone J-domain"/>
    <property type="match status" value="1"/>
</dbReference>
<feature type="compositionally biased region" description="Low complexity" evidence="1">
    <location>
        <begin position="542"/>
        <end position="553"/>
    </location>
</feature>
<dbReference type="InterPro" id="IPR036869">
    <property type="entry name" value="J_dom_sf"/>
</dbReference>
<keyword evidence="2" id="KW-0472">Membrane</keyword>
<evidence type="ECO:0000259" key="3">
    <source>
        <dbReference type="PROSITE" id="PS50076"/>
    </source>
</evidence>
<comment type="caution">
    <text evidence="4">The sequence shown here is derived from an EMBL/GenBank/DDBJ whole genome shotgun (WGS) entry which is preliminary data.</text>
</comment>
<feature type="domain" description="J" evidence="3">
    <location>
        <begin position="46"/>
        <end position="108"/>
    </location>
</feature>
<dbReference type="AlphaFoldDB" id="A0A6A1VUX5"/>
<feature type="transmembrane region" description="Helical" evidence="2">
    <location>
        <begin position="20"/>
        <end position="37"/>
    </location>
</feature>
<dbReference type="Gene3D" id="1.10.287.110">
    <property type="entry name" value="DnaJ domain"/>
    <property type="match status" value="1"/>
</dbReference>
<dbReference type="Gene3D" id="3.40.30.10">
    <property type="entry name" value="Glutaredoxin"/>
    <property type="match status" value="1"/>
</dbReference>
<dbReference type="Pfam" id="PF00226">
    <property type="entry name" value="DnaJ"/>
    <property type="match status" value="1"/>
</dbReference>
<evidence type="ECO:0000313" key="5">
    <source>
        <dbReference type="Proteomes" id="UP000516437"/>
    </source>
</evidence>
<accession>A0A6A1VUX5</accession>
<keyword evidence="2" id="KW-0812">Transmembrane</keyword>
<dbReference type="EMBL" id="RXIC02000022">
    <property type="protein sequence ID" value="KAB1216739.1"/>
    <property type="molecule type" value="Genomic_DNA"/>
</dbReference>
<keyword evidence="5" id="KW-1185">Reference proteome</keyword>
<dbReference type="InterPro" id="IPR001623">
    <property type="entry name" value="DnaJ_domain"/>
</dbReference>
<organism evidence="4 5">
    <name type="scientific">Morella rubra</name>
    <name type="common">Chinese bayberry</name>
    <dbReference type="NCBI Taxonomy" id="262757"/>
    <lineage>
        <taxon>Eukaryota</taxon>
        <taxon>Viridiplantae</taxon>
        <taxon>Streptophyta</taxon>
        <taxon>Embryophyta</taxon>
        <taxon>Tracheophyta</taxon>
        <taxon>Spermatophyta</taxon>
        <taxon>Magnoliopsida</taxon>
        <taxon>eudicotyledons</taxon>
        <taxon>Gunneridae</taxon>
        <taxon>Pentapetalae</taxon>
        <taxon>rosids</taxon>
        <taxon>fabids</taxon>
        <taxon>Fagales</taxon>
        <taxon>Myricaceae</taxon>
        <taxon>Morella</taxon>
    </lineage>
</organism>
<evidence type="ECO:0000313" key="4">
    <source>
        <dbReference type="EMBL" id="KAB1216739.1"/>
    </source>
</evidence>
<name>A0A6A1VUX5_9ROSI</name>
<keyword evidence="2" id="KW-1133">Transmembrane helix</keyword>
<dbReference type="CDD" id="cd06257">
    <property type="entry name" value="DnaJ"/>
    <property type="match status" value="1"/>
</dbReference>
<gene>
    <name evidence="4" type="ORF">CJ030_MR4G003863</name>
</gene>
<dbReference type="PROSITE" id="PS50076">
    <property type="entry name" value="DNAJ_2"/>
    <property type="match status" value="1"/>
</dbReference>
<protein>
    <recommendedName>
        <fullName evidence="3">J domain-containing protein</fullName>
    </recommendedName>
</protein>
<dbReference type="OrthoDB" id="767702at2759"/>
<dbReference type="Proteomes" id="UP000516437">
    <property type="component" value="Chromosome 4"/>
</dbReference>
<reference evidence="4 5" key="1">
    <citation type="journal article" date="2019" name="Plant Biotechnol. J.">
        <title>The red bayberry genome and genetic basis of sex determination.</title>
        <authorList>
            <person name="Jia H.M."/>
            <person name="Jia H.J."/>
            <person name="Cai Q.L."/>
            <person name="Wang Y."/>
            <person name="Zhao H.B."/>
            <person name="Yang W.F."/>
            <person name="Wang G.Y."/>
            <person name="Li Y.H."/>
            <person name="Zhan D.L."/>
            <person name="Shen Y.T."/>
            <person name="Niu Q.F."/>
            <person name="Chang L."/>
            <person name="Qiu J."/>
            <person name="Zhao L."/>
            <person name="Xie H.B."/>
            <person name="Fu W.Y."/>
            <person name="Jin J."/>
            <person name="Li X.W."/>
            <person name="Jiao Y."/>
            <person name="Zhou C.C."/>
            <person name="Tu T."/>
            <person name="Chai C.Y."/>
            <person name="Gao J.L."/>
            <person name="Fan L.J."/>
            <person name="van de Weg E."/>
            <person name="Wang J.Y."/>
            <person name="Gao Z.S."/>
        </authorList>
    </citation>
    <scope>NUCLEOTIDE SEQUENCE [LARGE SCALE GENOMIC DNA]</scope>
    <source>
        <tissue evidence="4">Leaves</tissue>
    </source>
</reference>
<dbReference type="PANTHER" id="PTHR44303">
    <property type="entry name" value="DNAJ HOMOLOG SUBFAMILY C MEMBER 16"/>
    <property type="match status" value="1"/>
</dbReference>
<feature type="compositionally biased region" description="Basic and acidic residues" evidence="1">
    <location>
        <begin position="556"/>
        <end position="566"/>
    </location>
</feature>
<proteinExistence type="predicted"/>